<protein>
    <submittedName>
        <fullName evidence="2">Uncharacterized protein</fullName>
    </submittedName>
</protein>
<comment type="caution">
    <text evidence="2">The sequence shown here is derived from an EMBL/GenBank/DDBJ whole genome shotgun (WGS) entry which is preliminary data.</text>
</comment>
<organism evidence="2 3">
    <name type="scientific">Protea cynaroides</name>
    <dbReference type="NCBI Taxonomy" id="273540"/>
    <lineage>
        <taxon>Eukaryota</taxon>
        <taxon>Viridiplantae</taxon>
        <taxon>Streptophyta</taxon>
        <taxon>Embryophyta</taxon>
        <taxon>Tracheophyta</taxon>
        <taxon>Spermatophyta</taxon>
        <taxon>Magnoliopsida</taxon>
        <taxon>Proteales</taxon>
        <taxon>Proteaceae</taxon>
        <taxon>Protea</taxon>
    </lineage>
</organism>
<evidence type="ECO:0000256" key="1">
    <source>
        <dbReference type="SAM" id="MobiDB-lite"/>
    </source>
</evidence>
<name>A0A9Q0KLU7_9MAGN</name>
<keyword evidence="3" id="KW-1185">Reference proteome</keyword>
<evidence type="ECO:0000313" key="2">
    <source>
        <dbReference type="EMBL" id="KAJ4972982.1"/>
    </source>
</evidence>
<gene>
    <name evidence="2" type="ORF">NE237_006156</name>
</gene>
<dbReference type="OrthoDB" id="1098796at2759"/>
<dbReference type="EMBL" id="JAMYWD010000004">
    <property type="protein sequence ID" value="KAJ4972982.1"/>
    <property type="molecule type" value="Genomic_DNA"/>
</dbReference>
<evidence type="ECO:0000313" key="3">
    <source>
        <dbReference type="Proteomes" id="UP001141806"/>
    </source>
</evidence>
<feature type="region of interest" description="Disordered" evidence="1">
    <location>
        <begin position="1"/>
        <end position="25"/>
    </location>
</feature>
<reference evidence="2" key="1">
    <citation type="journal article" date="2023" name="Plant J.">
        <title>The genome of the king protea, Protea cynaroides.</title>
        <authorList>
            <person name="Chang J."/>
            <person name="Duong T.A."/>
            <person name="Schoeman C."/>
            <person name="Ma X."/>
            <person name="Roodt D."/>
            <person name="Barker N."/>
            <person name="Li Z."/>
            <person name="Van de Peer Y."/>
            <person name="Mizrachi E."/>
        </authorList>
    </citation>
    <scope>NUCLEOTIDE SEQUENCE</scope>
    <source>
        <tissue evidence="2">Young leaves</tissue>
    </source>
</reference>
<proteinExistence type="predicted"/>
<accession>A0A9Q0KLU7</accession>
<feature type="compositionally biased region" description="Basic and acidic residues" evidence="1">
    <location>
        <begin position="1"/>
        <end position="24"/>
    </location>
</feature>
<dbReference type="Proteomes" id="UP001141806">
    <property type="component" value="Unassembled WGS sequence"/>
</dbReference>
<sequence length="120" mass="13707">MENESKGRGRRSDGGADGDGDRGGGRGVLLQYLREYIHEVERYFGKRKMIEGEGATKKKGEIWKPSFQFEDFEEMNVNNIKGREKRFDEAVADNHLVPVVLDLNAEPEPEPEPEQDLEQI</sequence>
<dbReference type="AlphaFoldDB" id="A0A9Q0KLU7"/>